<keyword evidence="2" id="KW-0479">Metal-binding</keyword>
<evidence type="ECO:0000256" key="4">
    <source>
        <dbReference type="ARBA" id="ARBA00023125"/>
    </source>
</evidence>
<evidence type="ECO:0000259" key="8">
    <source>
        <dbReference type="PROSITE" id="PS50048"/>
    </source>
</evidence>
<feature type="region of interest" description="Disordered" evidence="7">
    <location>
        <begin position="121"/>
        <end position="147"/>
    </location>
</feature>
<reference evidence="9 10" key="1">
    <citation type="submission" date="2015-01" db="EMBL/GenBank/DDBJ databases">
        <title>The Genome Sequence of Fonsecaea pedrosoi CBS 271.37.</title>
        <authorList>
            <consortium name="The Broad Institute Genomics Platform"/>
            <person name="Cuomo C."/>
            <person name="de Hoog S."/>
            <person name="Gorbushina A."/>
            <person name="Stielow B."/>
            <person name="Teixiera M."/>
            <person name="Abouelleil A."/>
            <person name="Chapman S.B."/>
            <person name="Priest M."/>
            <person name="Young S.K."/>
            <person name="Wortman J."/>
            <person name="Nusbaum C."/>
            <person name="Birren B."/>
        </authorList>
    </citation>
    <scope>NUCLEOTIDE SEQUENCE [LARGE SCALE GENOMIC DNA]</scope>
    <source>
        <strain evidence="9 10">CBS 271.37</strain>
    </source>
</reference>
<dbReference type="SUPFAM" id="SSF57701">
    <property type="entry name" value="Zn2/Cys6 DNA-binding domain"/>
    <property type="match status" value="1"/>
</dbReference>
<dbReference type="Gene3D" id="4.10.240.10">
    <property type="entry name" value="Zn(2)-C6 fungal-type DNA-binding domain"/>
    <property type="match status" value="1"/>
</dbReference>
<name>A0A0D2E386_9EURO</name>
<dbReference type="PROSITE" id="PS00463">
    <property type="entry name" value="ZN2_CY6_FUNGAL_1"/>
    <property type="match status" value="1"/>
</dbReference>
<evidence type="ECO:0000313" key="10">
    <source>
        <dbReference type="Proteomes" id="UP000053029"/>
    </source>
</evidence>
<dbReference type="InterPro" id="IPR036864">
    <property type="entry name" value="Zn2-C6_fun-type_DNA-bd_sf"/>
</dbReference>
<gene>
    <name evidence="9" type="ORF">Z517_03721</name>
</gene>
<evidence type="ECO:0000256" key="3">
    <source>
        <dbReference type="ARBA" id="ARBA00023015"/>
    </source>
</evidence>
<organism evidence="9 10">
    <name type="scientific">Fonsecaea pedrosoi CBS 271.37</name>
    <dbReference type="NCBI Taxonomy" id="1442368"/>
    <lineage>
        <taxon>Eukaryota</taxon>
        <taxon>Fungi</taxon>
        <taxon>Dikarya</taxon>
        <taxon>Ascomycota</taxon>
        <taxon>Pezizomycotina</taxon>
        <taxon>Eurotiomycetes</taxon>
        <taxon>Chaetothyriomycetidae</taxon>
        <taxon>Chaetothyriales</taxon>
        <taxon>Herpotrichiellaceae</taxon>
        <taxon>Fonsecaea</taxon>
    </lineage>
</organism>
<dbReference type="PROSITE" id="PS50048">
    <property type="entry name" value="ZN2_CY6_FUNGAL_2"/>
    <property type="match status" value="1"/>
</dbReference>
<dbReference type="SMART" id="SM00066">
    <property type="entry name" value="GAL4"/>
    <property type="match status" value="1"/>
</dbReference>
<dbReference type="PANTHER" id="PTHR31845:SF19">
    <property type="entry name" value="TRANSCRIPTION FACTOR DOMAIN-CONTAINING PROTEIN"/>
    <property type="match status" value="1"/>
</dbReference>
<dbReference type="InterPro" id="IPR007219">
    <property type="entry name" value="XnlR_reg_dom"/>
</dbReference>
<dbReference type="GO" id="GO:0006351">
    <property type="term" value="P:DNA-templated transcription"/>
    <property type="evidence" value="ECO:0007669"/>
    <property type="project" value="InterPro"/>
</dbReference>
<keyword evidence="4" id="KW-0238">DNA-binding</keyword>
<dbReference type="GO" id="GO:0008270">
    <property type="term" value="F:zinc ion binding"/>
    <property type="evidence" value="ECO:0007669"/>
    <property type="project" value="InterPro"/>
</dbReference>
<dbReference type="CDD" id="cd12148">
    <property type="entry name" value="fungal_TF_MHR"/>
    <property type="match status" value="1"/>
</dbReference>
<keyword evidence="3" id="KW-0805">Transcription regulation</keyword>
<dbReference type="STRING" id="1442368.A0A0D2E386"/>
<dbReference type="GO" id="GO:0005634">
    <property type="term" value="C:nucleus"/>
    <property type="evidence" value="ECO:0007669"/>
    <property type="project" value="UniProtKB-SubCell"/>
</dbReference>
<evidence type="ECO:0000313" key="9">
    <source>
        <dbReference type="EMBL" id="KIW84471.1"/>
    </source>
</evidence>
<accession>A0A0D2E386</accession>
<keyword evidence="5" id="KW-0804">Transcription</keyword>
<evidence type="ECO:0000256" key="6">
    <source>
        <dbReference type="ARBA" id="ARBA00023242"/>
    </source>
</evidence>
<evidence type="ECO:0000256" key="2">
    <source>
        <dbReference type="ARBA" id="ARBA00022723"/>
    </source>
</evidence>
<feature type="domain" description="Zn(2)-C6 fungal-type" evidence="8">
    <location>
        <begin position="18"/>
        <end position="47"/>
    </location>
</feature>
<keyword evidence="6" id="KW-0539">Nucleus</keyword>
<protein>
    <recommendedName>
        <fullName evidence="8">Zn(2)-C6 fungal-type domain-containing protein</fullName>
    </recommendedName>
</protein>
<dbReference type="InterPro" id="IPR001138">
    <property type="entry name" value="Zn2Cys6_DnaBD"/>
</dbReference>
<dbReference type="Pfam" id="PF00172">
    <property type="entry name" value="Zn_clus"/>
    <property type="match status" value="1"/>
</dbReference>
<dbReference type="InterPro" id="IPR051089">
    <property type="entry name" value="prtT"/>
</dbReference>
<evidence type="ECO:0000256" key="1">
    <source>
        <dbReference type="ARBA" id="ARBA00004123"/>
    </source>
</evidence>
<dbReference type="GO" id="GO:0000976">
    <property type="term" value="F:transcription cis-regulatory region binding"/>
    <property type="evidence" value="ECO:0007669"/>
    <property type="project" value="TreeGrafter"/>
</dbReference>
<dbReference type="Pfam" id="PF04082">
    <property type="entry name" value="Fungal_trans"/>
    <property type="match status" value="1"/>
</dbReference>
<dbReference type="PANTHER" id="PTHR31845">
    <property type="entry name" value="FINGER DOMAIN PROTEIN, PUTATIVE-RELATED"/>
    <property type="match status" value="1"/>
</dbReference>
<sequence length="700" mass="77915">MEKQQSGVGHTTAHQRTACLNCRSTRQRCGRETPCSRCLSNGLSCSYPHSSRRGRKLGSTNGSKPDTVEKLLSRINQSSVRDQVINALLASASANRGTASSTARDSPSQADDVSIASNAPFAYTTDNNSDPHQSLEPGDSQTNSAADGLENQQPLEAPFRIWEVKVNNLGSTNPRQNSDRLHLPVAFRLPYGKDAMDSVAKRLTTYFSPRKTLQKDWHYLAAQSVNSTFRLEKGVCDPITARLIDEDDVSLYFKLFLELRNPFVGLLDPLLHTPDYVYSMSFTLFSVVCALGCAVSTLPRDRVVYPALFSLAEGCLKWSIATSVKSIETIQAIIIMQYWAPVHQKQSDDPYWLQLNHAVRLAREIGVDKATVVIEHLSALPPSTSTDTKERIFRNFERTWLYTFIADKSFGIINGRRPLSVSRHELPVSATTWWQHPVATPHDQMISGIIEIRVLLLHALEDRQRSKNDATSISNWHFQALRTLEQARDSRCSHDGDPSSKYLPILAFYMDHSILILNAQAAAALRGLNQGTSSPELRSVLQTSVNVASHLMDIVLSEQIMFDLKLGSHNNLFIIICHAATEIIFAIKCDGIASTSVAELAVKMNAVLEHLGSVAGGLPASSAAHLYLDFFWFLMSRFDDAVSNDNHQNPRSEAGDDTLFPDWYRIFDESSMDLTGFLDNDILGWDQPLFSQCDFANETC</sequence>
<dbReference type="VEuPathDB" id="FungiDB:Z517_03721"/>
<dbReference type="AlphaFoldDB" id="A0A0D2E386"/>
<comment type="subcellular location">
    <subcellularLocation>
        <location evidence="1">Nucleus</location>
    </subcellularLocation>
</comment>
<dbReference type="EMBL" id="KN846970">
    <property type="protein sequence ID" value="KIW84471.1"/>
    <property type="molecule type" value="Genomic_DNA"/>
</dbReference>
<dbReference type="GeneID" id="25303211"/>
<evidence type="ECO:0000256" key="7">
    <source>
        <dbReference type="SAM" id="MobiDB-lite"/>
    </source>
</evidence>
<dbReference type="OrthoDB" id="4109973at2759"/>
<dbReference type="HOGENOM" id="CLU_013129_0_0_1"/>
<proteinExistence type="predicted"/>
<dbReference type="CDD" id="cd00067">
    <property type="entry name" value="GAL4"/>
    <property type="match status" value="1"/>
</dbReference>
<evidence type="ECO:0000256" key="5">
    <source>
        <dbReference type="ARBA" id="ARBA00023163"/>
    </source>
</evidence>
<dbReference type="RefSeq" id="XP_013288279.1">
    <property type="nucleotide sequence ID" value="XM_013432825.1"/>
</dbReference>
<feature type="region of interest" description="Disordered" evidence="7">
    <location>
        <begin position="47"/>
        <end position="68"/>
    </location>
</feature>
<dbReference type="GO" id="GO:0000981">
    <property type="term" value="F:DNA-binding transcription factor activity, RNA polymerase II-specific"/>
    <property type="evidence" value="ECO:0007669"/>
    <property type="project" value="InterPro"/>
</dbReference>
<keyword evidence="10" id="KW-1185">Reference proteome</keyword>
<dbReference type="Proteomes" id="UP000053029">
    <property type="component" value="Unassembled WGS sequence"/>
</dbReference>